<feature type="region of interest" description="Disordered" evidence="1">
    <location>
        <begin position="1"/>
        <end position="30"/>
    </location>
</feature>
<dbReference type="PANTHER" id="PTHR37533">
    <property type="entry name" value="FLAGELLAR HOOK-LENGTH CONTROL PROTEIN"/>
    <property type="match status" value="1"/>
</dbReference>
<feature type="region of interest" description="Disordered" evidence="1">
    <location>
        <begin position="76"/>
        <end position="152"/>
    </location>
</feature>
<sequence length="415" mass="42079">MKPVSTRTELPAGPPLPAAAAPTQAAPLDEAGQLAQDFASALAAMVPALPVSPAAPELQADPAGDQLRAELQALLRMLQQGPAGEPPAAADAAASSERATEEPATPAQDMPAMDGLMLALLPNAQPSAQPSAPPPAEPASAPPAHASAMPEASPAMAVPTVAGAATLLQPAMRPAAPATGSAPAPARQQPGVDAIPPSAGQALAARFAAVLQAAVPAAKLAQEPGAKAEANAAPALDASLVANVQAPAAWAKPAAAVAAPAATLALPQALPSQWQQPLLLALGDRLQLQIAARSEQAVIRLEPPLLGRVEIAIQQQGGELQVRLSASHPEVTRQLQHISAELRQELALRQPGEVQVQVAQRGLAEQDAQSGRQQPQAEAEAAQRPGRALHEGGDAPETGPRPFAQRLGAQIRKED</sequence>
<proteinExistence type="predicted"/>
<name>A0AA95NAG5_9BURK</name>
<dbReference type="InterPro" id="IPR021136">
    <property type="entry name" value="Flagellar_hook_control-like_C"/>
</dbReference>
<accession>A0AA95NAG5</accession>
<dbReference type="InterPro" id="IPR038610">
    <property type="entry name" value="FliK-like_C_sf"/>
</dbReference>
<protein>
    <submittedName>
        <fullName evidence="3">Flagellar hook-length control protein FliK</fullName>
    </submittedName>
</protein>
<feature type="compositionally biased region" description="Low complexity" evidence="1">
    <location>
        <begin position="81"/>
        <end position="105"/>
    </location>
</feature>
<dbReference type="RefSeq" id="WP_285232479.1">
    <property type="nucleotide sequence ID" value="NZ_CP116346.1"/>
</dbReference>
<evidence type="ECO:0000259" key="2">
    <source>
        <dbReference type="Pfam" id="PF02120"/>
    </source>
</evidence>
<reference evidence="3" key="1">
    <citation type="submission" date="2023-01" db="EMBL/GenBank/DDBJ databases">
        <title>Whole genome sequence of Paucibacter sp. S2-9 isolated from pond sediment.</title>
        <authorList>
            <person name="Jung J.Y."/>
        </authorList>
    </citation>
    <scope>NUCLEOTIDE SEQUENCE</scope>
    <source>
        <strain evidence="3">S2-9</strain>
    </source>
</reference>
<feature type="compositionally biased region" description="Low complexity" evidence="1">
    <location>
        <begin position="142"/>
        <end position="152"/>
    </location>
</feature>
<keyword evidence="3" id="KW-0282">Flagellum</keyword>
<dbReference type="InterPro" id="IPR052563">
    <property type="entry name" value="FliK"/>
</dbReference>
<keyword evidence="4" id="KW-1185">Reference proteome</keyword>
<dbReference type="EMBL" id="CP116346">
    <property type="protein sequence ID" value="WIT11397.1"/>
    <property type="molecule type" value="Genomic_DNA"/>
</dbReference>
<feature type="region of interest" description="Disordered" evidence="1">
    <location>
        <begin position="362"/>
        <end position="415"/>
    </location>
</feature>
<feature type="compositionally biased region" description="Low complexity" evidence="1">
    <location>
        <begin position="371"/>
        <end position="386"/>
    </location>
</feature>
<feature type="domain" description="Flagellar hook-length control protein-like C-terminal" evidence="2">
    <location>
        <begin position="285"/>
        <end position="361"/>
    </location>
</feature>
<evidence type="ECO:0000313" key="4">
    <source>
        <dbReference type="Proteomes" id="UP001177769"/>
    </source>
</evidence>
<feature type="compositionally biased region" description="Low complexity" evidence="1">
    <location>
        <begin position="18"/>
        <end position="28"/>
    </location>
</feature>
<organism evidence="3 4">
    <name type="scientific">Paucibacter sediminis</name>
    <dbReference type="NCBI Taxonomy" id="3019553"/>
    <lineage>
        <taxon>Bacteria</taxon>
        <taxon>Pseudomonadati</taxon>
        <taxon>Pseudomonadota</taxon>
        <taxon>Betaproteobacteria</taxon>
        <taxon>Burkholderiales</taxon>
        <taxon>Sphaerotilaceae</taxon>
        <taxon>Roseateles</taxon>
    </lineage>
</organism>
<keyword evidence="3" id="KW-0966">Cell projection</keyword>
<dbReference type="AlphaFoldDB" id="A0AA95NAG5"/>
<dbReference type="KEGG" id="pais:PFX98_21255"/>
<dbReference type="Pfam" id="PF02120">
    <property type="entry name" value="Flg_hook"/>
    <property type="match status" value="1"/>
</dbReference>
<evidence type="ECO:0000313" key="3">
    <source>
        <dbReference type="EMBL" id="WIT11397.1"/>
    </source>
</evidence>
<dbReference type="CDD" id="cd17470">
    <property type="entry name" value="T3SS_Flik_C"/>
    <property type="match status" value="1"/>
</dbReference>
<dbReference type="Gene3D" id="3.30.750.140">
    <property type="match status" value="1"/>
</dbReference>
<keyword evidence="3" id="KW-0969">Cilium</keyword>
<gene>
    <name evidence="3" type="ORF">PFX98_21255</name>
</gene>
<dbReference type="PANTHER" id="PTHR37533:SF2">
    <property type="entry name" value="FLAGELLAR HOOK-LENGTH CONTROL PROTEIN"/>
    <property type="match status" value="1"/>
</dbReference>
<feature type="region of interest" description="Disordered" evidence="1">
    <location>
        <begin position="173"/>
        <end position="197"/>
    </location>
</feature>
<feature type="compositionally biased region" description="Pro residues" evidence="1">
    <location>
        <begin position="131"/>
        <end position="141"/>
    </location>
</feature>
<evidence type="ECO:0000256" key="1">
    <source>
        <dbReference type="SAM" id="MobiDB-lite"/>
    </source>
</evidence>
<feature type="compositionally biased region" description="Low complexity" evidence="1">
    <location>
        <begin position="174"/>
        <end position="186"/>
    </location>
</feature>
<dbReference type="Proteomes" id="UP001177769">
    <property type="component" value="Chromosome"/>
</dbReference>